<dbReference type="OrthoDB" id="9791689at2"/>
<gene>
    <name evidence="3" type="ORF">SAMN05444581_107172</name>
</gene>
<dbReference type="SUPFAM" id="SSF51905">
    <property type="entry name" value="FAD/NAD(P)-binding domain"/>
    <property type="match status" value="1"/>
</dbReference>
<proteinExistence type="predicted"/>
<dbReference type="Gene3D" id="3.50.50.60">
    <property type="entry name" value="FAD/NAD(P)-binding domain"/>
    <property type="match status" value="2"/>
</dbReference>
<organism evidence="3 4">
    <name type="scientific">Methylocapsa palsarum</name>
    <dbReference type="NCBI Taxonomy" id="1612308"/>
    <lineage>
        <taxon>Bacteria</taxon>
        <taxon>Pseudomonadati</taxon>
        <taxon>Pseudomonadota</taxon>
        <taxon>Alphaproteobacteria</taxon>
        <taxon>Hyphomicrobiales</taxon>
        <taxon>Beijerinckiaceae</taxon>
        <taxon>Methylocapsa</taxon>
    </lineage>
</organism>
<dbReference type="PANTHER" id="PTHR43476:SF5">
    <property type="entry name" value="FAD-DEPENDENT MONOOXYGENASE"/>
    <property type="match status" value="1"/>
</dbReference>
<protein>
    <submittedName>
        <fullName evidence="3">2-polyprenyl-6-methoxyphenol hydroxylase</fullName>
    </submittedName>
</protein>
<dbReference type="EMBL" id="FOSN01000007">
    <property type="protein sequence ID" value="SFK40682.1"/>
    <property type="molecule type" value="Genomic_DNA"/>
</dbReference>
<evidence type="ECO:0000259" key="2">
    <source>
        <dbReference type="Pfam" id="PF01494"/>
    </source>
</evidence>
<dbReference type="InterPro" id="IPR002938">
    <property type="entry name" value="FAD-bd"/>
</dbReference>
<accession>A0A1I3Z9F3</accession>
<dbReference type="Proteomes" id="UP000198755">
    <property type="component" value="Unassembled WGS sequence"/>
</dbReference>
<reference evidence="3 4" key="1">
    <citation type="submission" date="2016-10" db="EMBL/GenBank/DDBJ databases">
        <authorList>
            <person name="de Groot N.N."/>
        </authorList>
    </citation>
    <scope>NUCLEOTIDE SEQUENCE [LARGE SCALE GENOMIC DNA]</scope>
    <source>
        <strain evidence="3 4">NE2</strain>
    </source>
</reference>
<sequence length="417" mass="45636">MTENEPLTADSLSCRCCIVGGGPAGMMLGLLLARAGIDTIVLEKHADFLRDFRGDTIHPSTLEAMNDLGLLDEFLKLPHQEVPLLSGKIGDVTIPLADFSHLPTRAKFIAMMPQWDFLDFLAEKAKRYKTFRLLMSTEATGLVVEGGAVVGVNARTRTETKDDLLTIRADLTVGADGRHSIVREAASFTPHNIGAPMDVFWFRLSRKAGDPTESFGRIDAGQILILINRGEHWQCAYVIAKGSAERVKAEGIGFLRAQLSTLAPFLSDRSEELQSFDDVKLLTVAVDRLPVWNRPGLLCIGDCAHAMSPIGGVGVNLAIQDAIATANLLSRPLLGEGPLSNETLGLVQARRERPTKITQAIQVFIQDHFISRVLGATGKIAPPWFLRLFIRFPILRRLPGRMIGLGVQPERIHSPEA</sequence>
<dbReference type="RefSeq" id="WP_091681700.1">
    <property type="nucleotide sequence ID" value="NZ_FOSN01000007.1"/>
</dbReference>
<dbReference type="NCBIfam" id="NF004833">
    <property type="entry name" value="PRK06185.1-1"/>
    <property type="match status" value="1"/>
</dbReference>
<dbReference type="GO" id="GO:0071949">
    <property type="term" value="F:FAD binding"/>
    <property type="evidence" value="ECO:0007669"/>
    <property type="project" value="InterPro"/>
</dbReference>
<evidence type="ECO:0000256" key="1">
    <source>
        <dbReference type="ARBA" id="ARBA00023002"/>
    </source>
</evidence>
<dbReference type="NCBIfam" id="NF004834">
    <property type="entry name" value="PRK06185.1-3"/>
    <property type="match status" value="1"/>
</dbReference>
<dbReference type="STRING" id="1612308.SAMN05444581_107172"/>
<name>A0A1I3Z9F3_9HYPH</name>
<dbReference type="Pfam" id="PF01494">
    <property type="entry name" value="FAD_binding_3"/>
    <property type="match status" value="1"/>
</dbReference>
<evidence type="ECO:0000313" key="4">
    <source>
        <dbReference type="Proteomes" id="UP000198755"/>
    </source>
</evidence>
<dbReference type="PRINTS" id="PR00420">
    <property type="entry name" value="RNGMNOXGNASE"/>
</dbReference>
<keyword evidence="4" id="KW-1185">Reference proteome</keyword>
<dbReference type="GO" id="GO:0016491">
    <property type="term" value="F:oxidoreductase activity"/>
    <property type="evidence" value="ECO:0007669"/>
    <property type="project" value="UniProtKB-KW"/>
</dbReference>
<dbReference type="AlphaFoldDB" id="A0A1I3Z9F3"/>
<feature type="domain" description="FAD-binding" evidence="2">
    <location>
        <begin position="15"/>
        <end position="338"/>
    </location>
</feature>
<evidence type="ECO:0000313" key="3">
    <source>
        <dbReference type="EMBL" id="SFK40682.1"/>
    </source>
</evidence>
<dbReference type="InterPro" id="IPR036188">
    <property type="entry name" value="FAD/NAD-bd_sf"/>
</dbReference>
<keyword evidence="1" id="KW-0560">Oxidoreductase</keyword>
<dbReference type="PANTHER" id="PTHR43476">
    <property type="entry name" value="3-(3-HYDROXY-PHENYL)PROPIONATE/3-HYDROXYCINNAMIC ACID HYDROXYLASE"/>
    <property type="match status" value="1"/>
</dbReference>
<dbReference type="InterPro" id="IPR050631">
    <property type="entry name" value="PheA/TfdB_FAD_monoxygenase"/>
</dbReference>